<evidence type="ECO:0000313" key="2">
    <source>
        <dbReference type="Proteomes" id="UP000198668"/>
    </source>
</evidence>
<accession>A0A1I3B3G0</accession>
<sequence length="97" mass="11202">MATFNEAAKQYFDDLDLFTNAITRVHGKNHPEAFEVRELFTTMNEKTEKAGAAKPELDHEFTRLRTITDHYTVPNDVCETYAAVYKMLSETDQAYYA</sequence>
<protein>
    <submittedName>
        <fullName evidence="1">Regulator of cell morphogenesis and NO signaling</fullName>
    </submittedName>
</protein>
<proteinExistence type="predicted"/>
<dbReference type="OrthoDB" id="9797132at2"/>
<keyword evidence="2" id="KW-1185">Reference proteome</keyword>
<organism evidence="1 2">
    <name type="scientific">Pisciglobus halotolerans</name>
    <dbReference type="NCBI Taxonomy" id="745365"/>
    <lineage>
        <taxon>Bacteria</taxon>
        <taxon>Bacillati</taxon>
        <taxon>Bacillota</taxon>
        <taxon>Bacilli</taxon>
        <taxon>Lactobacillales</taxon>
        <taxon>Carnobacteriaceae</taxon>
    </lineage>
</organism>
<gene>
    <name evidence="1" type="ORF">SAMN04489868_10366</name>
</gene>
<dbReference type="Proteomes" id="UP000198668">
    <property type="component" value="Unassembled WGS sequence"/>
</dbReference>
<dbReference type="EMBL" id="FOQE01000003">
    <property type="protein sequence ID" value="SFH56479.1"/>
    <property type="molecule type" value="Genomic_DNA"/>
</dbReference>
<dbReference type="RefSeq" id="WP_047390497.1">
    <property type="nucleotide sequence ID" value="NZ_FOQE01000003.1"/>
</dbReference>
<evidence type="ECO:0000313" key="1">
    <source>
        <dbReference type="EMBL" id="SFH56479.1"/>
    </source>
</evidence>
<reference evidence="1 2" key="1">
    <citation type="submission" date="2016-10" db="EMBL/GenBank/DDBJ databases">
        <authorList>
            <person name="de Groot N.N."/>
        </authorList>
    </citation>
    <scope>NUCLEOTIDE SEQUENCE [LARGE SCALE GENOMIC DNA]</scope>
    <source>
        <strain evidence="1 2">DSM 27630</strain>
    </source>
</reference>
<name>A0A1I3B3G0_9LACT</name>
<dbReference type="AlphaFoldDB" id="A0A1I3B3G0"/>